<evidence type="ECO:0000256" key="1">
    <source>
        <dbReference type="SAM" id="Coils"/>
    </source>
</evidence>
<dbReference type="Gene3D" id="2.60.40.10">
    <property type="entry name" value="Immunoglobulins"/>
    <property type="match status" value="1"/>
</dbReference>
<feature type="region of interest" description="Disordered" evidence="2">
    <location>
        <begin position="1035"/>
        <end position="1059"/>
    </location>
</feature>
<feature type="coiled-coil region" evidence="1">
    <location>
        <begin position="85"/>
        <end position="135"/>
    </location>
</feature>
<comment type="caution">
    <text evidence="4">The sequence shown here is derived from an EMBL/GenBank/DDBJ whole genome shotgun (WGS) entry which is preliminary data.</text>
</comment>
<sequence length="1059" mass="108530">MKGFSGLLVLAGSTLLAVSSVGFLVVPRSGLVARLPQRAAVATSNEARPPGTSQAAQANANWTPEQSLAVDASLASAPAVVVHRKSRLREDYDAVLSQLADLTRRTEQGADTAALDALRSEQAELEAKLFAVEGKVAALPTIQPGVSQEQLAAVQTSVTQQLSAQQTSMSQLALVSSGSTNVVQPATSIPDVYLKLDGSKIMTGALTGMGASFSTGSFSGAVSLGSTLTVSGASGFAAASSTALSALDYISVGTTATSTIRGSSTYTLTSELASALLVYGSTTLQNFTFTNATGTNATTTNFYASNSLTVNGTASTSALIVSGSAAVSGNLGVGTTTPQDLFTIAATSDEGFVVRNVQYEELFSLKPFSGDDGEVIMLLNYDSDVNNPRVRLASNSSSYFNNGNVGVGSTTPWGLLSVNPDDIAGPSFVVGSSTKTDFIVTNGGNVGIGESLPGSKLAVSGNMTVGAGYDTAVAGTNSLLVQGTLGLGTTTSSAKLTLKQPGDGYGGGFHMIESITTDAWGMVIKTDESLYFGSASDPASPGNFTDRVVFTNTGNVGIGTTTPFSPLQVAGTGGLFQGITITDTNGAVDEKHWIVGPGSVSGSLSFTTLNDALDGPGERVTILQGLSGQIGIGTTTTDAHLSIHQPSGNAIMEFGYGNDNDDHWIIGAGTDAGHLEGGFVIGNTSGSDNGSNLFFKINKTTGNVGLATTTPWRTLSVTGTVGFDGLTAGAGAGALCLDANKQVTYSDGAACTGSSERFKHDIVGLESGLAAVLAMRPVAFTYNEDIGVKGRQIGFIAEEVELVDPRLVAFDTSGRPANVKYANFTAMLAKAIQELSAKVDAISARVGGGLATATNRLAEIFAGKVEADLVYARSALEVGTATTPVGVTLYDELTGEPTCLTIYDNAPKVTAGACKAGEARGTSHESREEGRSQEVEHASSPNSKLQTTNSDSDSDTEPPVITLSGNDPATIKQGDTFLDPGATVTDDKDDNLGIKVGGDTVDTKTPGTYTITHNATDAAGNKAKEVTRTVVVEENDTFTKTTEEETNESEPVNETNGTS</sequence>
<dbReference type="PROSITE" id="PS51688">
    <property type="entry name" value="ICA"/>
    <property type="match status" value="1"/>
</dbReference>
<dbReference type="AlphaFoldDB" id="A0A2H0RF64"/>
<reference evidence="4 5" key="1">
    <citation type="submission" date="2017-09" db="EMBL/GenBank/DDBJ databases">
        <title>Depth-based differentiation of microbial function through sediment-hosted aquifers and enrichment of novel symbionts in the deep terrestrial subsurface.</title>
        <authorList>
            <person name="Probst A.J."/>
            <person name="Ladd B."/>
            <person name="Jarett J.K."/>
            <person name="Geller-Mcgrath D.E."/>
            <person name="Sieber C.M."/>
            <person name="Emerson J.B."/>
            <person name="Anantharaman K."/>
            <person name="Thomas B.C."/>
            <person name="Malmstrom R."/>
            <person name="Stieglmeier M."/>
            <person name="Klingl A."/>
            <person name="Woyke T."/>
            <person name="Ryan C.M."/>
            <person name="Banfield J.F."/>
        </authorList>
    </citation>
    <scope>NUCLEOTIDE SEQUENCE [LARGE SCALE GENOMIC DNA]</scope>
    <source>
        <strain evidence="4">CG10_big_fil_rev_8_21_14_0_10_51_16</strain>
    </source>
</reference>
<organism evidence="4 5">
    <name type="scientific">Candidatus Vogelbacteria bacterium CG10_big_fil_rev_8_21_14_0_10_51_16</name>
    <dbReference type="NCBI Taxonomy" id="1975045"/>
    <lineage>
        <taxon>Bacteria</taxon>
        <taxon>Candidatus Vogeliibacteriota</taxon>
    </lineage>
</organism>
<dbReference type="Proteomes" id="UP000228767">
    <property type="component" value="Unassembled WGS sequence"/>
</dbReference>
<accession>A0A2H0RF64</accession>
<evidence type="ECO:0000313" key="5">
    <source>
        <dbReference type="Proteomes" id="UP000228767"/>
    </source>
</evidence>
<dbReference type="InterPro" id="IPR030392">
    <property type="entry name" value="S74_ICA"/>
</dbReference>
<gene>
    <name evidence="4" type="ORF">COV10_01330</name>
</gene>
<dbReference type="Pfam" id="PF16403">
    <property type="entry name" value="Bact_surface_Ig-like"/>
    <property type="match status" value="1"/>
</dbReference>
<feature type="compositionally biased region" description="Basic and acidic residues" evidence="2">
    <location>
        <begin position="917"/>
        <end position="937"/>
    </location>
</feature>
<feature type="region of interest" description="Disordered" evidence="2">
    <location>
        <begin position="916"/>
        <end position="973"/>
    </location>
</feature>
<proteinExistence type="predicted"/>
<evidence type="ECO:0000259" key="3">
    <source>
        <dbReference type="PROSITE" id="PS51688"/>
    </source>
</evidence>
<feature type="region of interest" description="Disordered" evidence="2">
    <location>
        <begin position="42"/>
        <end position="61"/>
    </location>
</feature>
<feature type="compositionally biased region" description="Polar residues" evidence="2">
    <location>
        <begin position="939"/>
        <end position="951"/>
    </location>
</feature>
<dbReference type="InterPro" id="IPR032179">
    <property type="entry name" value="Cry22Aa_Ig-like"/>
</dbReference>
<feature type="compositionally biased region" description="Low complexity" evidence="2">
    <location>
        <begin position="1049"/>
        <end position="1059"/>
    </location>
</feature>
<evidence type="ECO:0000313" key="4">
    <source>
        <dbReference type="EMBL" id="PIR45148.1"/>
    </source>
</evidence>
<dbReference type="InterPro" id="IPR013783">
    <property type="entry name" value="Ig-like_fold"/>
</dbReference>
<feature type="domain" description="Peptidase S74" evidence="3">
    <location>
        <begin position="754"/>
        <end position="846"/>
    </location>
</feature>
<dbReference type="Pfam" id="PF13884">
    <property type="entry name" value="Peptidase_S74"/>
    <property type="match status" value="1"/>
</dbReference>
<name>A0A2H0RF64_9BACT</name>
<dbReference type="EMBL" id="PCYI01000006">
    <property type="protein sequence ID" value="PIR45148.1"/>
    <property type="molecule type" value="Genomic_DNA"/>
</dbReference>
<keyword evidence="1" id="KW-0175">Coiled coil</keyword>
<protein>
    <recommendedName>
        <fullName evidence="3">Peptidase S74 domain-containing protein</fullName>
    </recommendedName>
</protein>
<evidence type="ECO:0000256" key="2">
    <source>
        <dbReference type="SAM" id="MobiDB-lite"/>
    </source>
</evidence>